<dbReference type="InParanoid" id="E2C4U5"/>
<feature type="compositionally biased region" description="Basic and acidic residues" evidence="1">
    <location>
        <begin position="211"/>
        <end position="225"/>
    </location>
</feature>
<dbReference type="EMBL" id="GL452654">
    <property type="protein sequence ID" value="EFN77035.1"/>
    <property type="molecule type" value="Genomic_DNA"/>
</dbReference>
<accession>E2C4U5</accession>
<evidence type="ECO:0000313" key="2">
    <source>
        <dbReference type="EMBL" id="EFN77035.1"/>
    </source>
</evidence>
<dbReference type="AlphaFoldDB" id="E2C4U5"/>
<feature type="compositionally biased region" description="Basic and acidic residues" evidence="1">
    <location>
        <begin position="167"/>
        <end position="184"/>
    </location>
</feature>
<feature type="compositionally biased region" description="Polar residues" evidence="1">
    <location>
        <begin position="71"/>
        <end position="82"/>
    </location>
</feature>
<protein>
    <submittedName>
        <fullName evidence="2">Uncharacterized protein</fullName>
    </submittedName>
</protein>
<gene>
    <name evidence="2" type="ORF">EAI_05729</name>
</gene>
<feature type="region of interest" description="Disordered" evidence="1">
    <location>
        <begin position="1"/>
        <end position="99"/>
    </location>
</feature>
<name>E2C4U5_HARSA</name>
<proteinExistence type="predicted"/>
<keyword evidence="3" id="KW-1185">Reference proteome</keyword>
<dbReference type="Proteomes" id="UP000008237">
    <property type="component" value="Unassembled WGS sequence"/>
</dbReference>
<feature type="region of interest" description="Disordered" evidence="1">
    <location>
        <begin position="120"/>
        <end position="140"/>
    </location>
</feature>
<evidence type="ECO:0000256" key="1">
    <source>
        <dbReference type="SAM" id="MobiDB-lite"/>
    </source>
</evidence>
<sequence length="240" mass="26345">MLPARSPLSTISSLCIPKPAPNRYAIESPEGTPSQATGPRPRPEHHAARTTPHPAGGPPPPQLIHARPRPSRSTSEGKTGTPMSAHPVALGICPSGTQKNPPSEVSWFIRCAHPLKHWSGDDPSRHNHSPFPSRMQHHHQPLSEILPSSPLTHSYRMDTPFPTFEKPVSKTPKDTLSRIPERASRNQGALAWRIKECKTPPLLTIRRPRKPGRDPLADEARDPQKPRHTPPGVASLVTLV</sequence>
<evidence type="ECO:0000313" key="3">
    <source>
        <dbReference type="Proteomes" id="UP000008237"/>
    </source>
</evidence>
<organism evidence="3">
    <name type="scientific">Harpegnathos saltator</name>
    <name type="common">Jerdon's jumping ant</name>
    <dbReference type="NCBI Taxonomy" id="610380"/>
    <lineage>
        <taxon>Eukaryota</taxon>
        <taxon>Metazoa</taxon>
        <taxon>Ecdysozoa</taxon>
        <taxon>Arthropoda</taxon>
        <taxon>Hexapoda</taxon>
        <taxon>Insecta</taxon>
        <taxon>Pterygota</taxon>
        <taxon>Neoptera</taxon>
        <taxon>Endopterygota</taxon>
        <taxon>Hymenoptera</taxon>
        <taxon>Apocrita</taxon>
        <taxon>Aculeata</taxon>
        <taxon>Formicoidea</taxon>
        <taxon>Formicidae</taxon>
        <taxon>Ponerinae</taxon>
        <taxon>Ponerini</taxon>
        <taxon>Harpegnathos</taxon>
    </lineage>
</organism>
<reference evidence="2 3" key="1">
    <citation type="journal article" date="2010" name="Science">
        <title>Genomic comparison of the ants Camponotus floridanus and Harpegnathos saltator.</title>
        <authorList>
            <person name="Bonasio R."/>
            <person name="Zhang G."/>
            <person name="Ye C."/>
            <person name="Mutti N.S."/>
            <person name="Fang X."/>
            <person name="Qin N."/>
            <person name="Donahue G."/>
            <person name="Yang P."/>
            <person name="Li Q."/>
            <person name="Li C."/>
            <person name="Zhang P."/>
            <person name="Huang Z."/>
            <person name="Berger S.L."/>
            <person name="Reinberg D."/>
            <person name="Wang J."/>
            <person name="Liebig J."/>
        </authorList>
    </citation>
    <scope>NUCLEOTIDE SEQUENCE [LARGE SCALE GENOMIC DNA]</scope>
    <source>
        <strain evidence="2 3">R22 G/1</strain>
    </source>
</reference>
<feature type="region of interest" description="Disordered" evidence="1">
    <location>
        <begin position="201"/>
        <end position="240"/>
    </location>
</feature>
<feature type="region of interest" description="Disordered" evidence="1">
    <location>
        <begin position="161"/>
        <end position="188"/>
    </location>
</feature>